<reference evidence="3" key="1">
    <citation type="submission" date="2016-10" db="EMBL/GenBank/DDBJ databases">
        <authorList>
            <person name="Varghese N."/>
            <person name="Submissions S."/>
        </authorList>
    </citation>
    <scope>NUCLEOTIDE SEQUENCE [LARGE SCALE GENOMIC DNA]</scope>
    <source>
        <strain evidence="3">DSM 7165</strain>
    </source>
</reference>
<feature type="transmembrane region" description="Helical" evidence="1">
    <location>
        <begin position="9"/>
        <end position="27"/>
    </location>
</feature>
<accession>A0A1H6SHT0</accession>
<evidence type="ECO:0000313" key="3">
    <source>
        <dbReference type="Proteomes" id="UP000242999"/>
    </source>
</evidence>
<dbReference type="EMBL" id="FNYH01000007">
    <property type="protein sequence ID" value="SEI67509.1"/>
    <property type="molecule type" value="Genomic_DNA"/>
</dbReference>
<dbReference type="STRING" id="64971.SAMN05421831_10754"/>
<feature type="transmembrane region" description="Helical" evidence="1">
    <location>
        <begin position="47"/>
        <end position="66"/>
    </location>
</feature>
<protein>
    <submittedName>
        <fullName evidence="2">Uncharacterized protein</fullName>
    </submittedName>
</protein>
<keyword evidence="1" id="KW-0812">Transmembrane</keyword>
<proteinExistence type="predicted"/>
<keyword evidence="3" id="KW-1185">Reference proteome</keyword>
<dbReference type="OrthoDB" id="7063196at2"/>
<dbReference type="Proteomes" id="UP000242999">
    <property type="component" value="Unassembled WGS sequence"/>
</dbReference>
<gene>
    <name evidence="2" type="ORF">SAMN05421831_10754</name>
</gene>
<evidence type="ECO:0000256" key="1">
    <source>
        <dbReference type="SAM" id="Phobius"/>
    </source>
</evidence>
<name>A0A1H6SHT0_9GAMM</name>
<dbReference type="RefSeq" id="WP_143051952.1">
    <property type="nucleotide sequence ID" value="NZ_FNYH01000007.1"/>
</dbReference>
<feature type="transmembrane region" description="Helical" evidence="1">
    <location>
        <begin position="78"/>
        <end position="99"/>
    </location>
</feature>
<feature type="transmembrane region" description="Helical" evidence="1">
    <location>
        <begin position="111"/>
        <end position="129"/>
    </location>
</feature>
<keyword evidence="1" id="KW-0472">Membrane</keyword>
<evidence type="ECO:0000313" key="2">
    <source>
        <dbReference type="EMBL" id="SEI67509.1"/>
    </source>
</evidence>
<dbReference type="AlphaFoldDB" id="A0A1H6SHT0"/>
<keyword evidence="1" id="KW-1133">Transmembrane helix</keyword>
<organism evidence="2 3">
    <name type="scientific">Allopseudospirillum japonicum</name>
    <dbReference type="NCBI Taxonomy" id="64971"/>
    <lineage>
        <taxon>Bacteria</taxon>
        <taxon>Pseudomonadati</taxon>
        <taxon>Pseudomonadota</taxon>
        <taxon>Gammaproteobacteria</taxon>
        <taxon>Oceanospirillales</taxon>
        <taxon>Oceanospirillaceae</taxon>
        <taxon>Allopseudospirillum</taxon>
    </lineage>
</organism>
<sequence length="146" mass="16456">MFRATGKGVYWTILVVLFGLAQLWVKIGYSLYSYPEQVSLFYITRDGVLLFFTLAITMSVTMDFWFDDTKSKEGSLWKATAFAFYPIIIMGFVIASFSIVSFSDAPDNEELVNALSTGSVVLTLLYAVVGKAYLFHRARHLYGGLR</sequence>